<feature type="domain" description="CUB" evidence="5">
    <location>
        <begin position="161"/>
        <end position="277"/>
    </location>
</feature>
<evidence type="ECO:0000256" key="1">
    <source>
        <dbReference type="ARBA" id="ARBA00022737"/>
    </source>
</evidence>
<accession>A0AAF3EB48</accession>
<keyword evidence="6" id="KW-1185">Reference proteome</keyword>
<sequence>MRGWLLFATLFPIALSTVFNYKLHESNDEEVNRCVANAIEQIQRETCLFWEDGDEDGDPVTFLQSGHCSWQASNKTVHLSPNCITDDTCFEILGKVADIEQPRRHISRHINIKFNCTEKCTTECQNGGVLDDECKCSCQYGFKGDNCEKLSRAHQFTDTTCGVIKAQQSGNIALSTHPDNYHKQTFCQWQIKTEDPWDVIELSFDDFDLDNDELPPGQHCNDLFYVYGAYGVENPIPCDGERPRKMRSESNWLLIELRTNPFSEKGHKGPEMRYQVVNTKSGIKTLSEEQTSVSTAVLSSLLPIAIAALRLL</sequence>
<keyword evidence="2" id="KW-1015">Disulfide bond</keyword>
<dbReference type="PROSITE" id="PS01180">
    <property type="entry name" value="CUB"/>
    <property type="match status" value="1"/>
</dbReference>
<dbReference type="InterPro" id="IPR000859">
    <property type="entry name" value="CUB_dom"/>
</dbReference>
<keyword evidence="1" id="KW-0677">Repeat</keyword>
<dbReference type="SUPFAM" id="SSF49854">
    <property type="entry name" value="Spermadhesin, CUB domain"/>
    <property type="match status" value="1"/>
</dbReference>
<dbReference type="Pfam" id="PF00431">
    <property type="entry name" value="CUB"/>
    <property type="match status" value="1"/>
</dbReference>
<evidence type="ECO:0000256" key="2">
    <source>
        <dbReference type="ARBA" id="ARBA00023157"/>
    </source>
</evidence>
<evidence type="ECO:0000313" key="7">
    <source>
        <dbReference type="WBParaSite" id="MBELARI_LOCUS11161"/>
    </source>
</evidence>
<evidence type="ECO:0000313" key="6">
    <source>
        <dbReference type="Proteomes" id="UP000887575"/>
    </source>
</evidence>
<dbReference type="WBParaSite" id="MBELARI_LOCUS11161">
    <property type="protein sequence ID" value="MBELARI_LOCUS11161"/>
    <property type="gene ID" value="MBELARI_LOCUS11161"/>
</dbReference>
<dbReference type="CDD" id="cd00041">
    <property type="entry name" value="CUB"/>
    <property type="match status" value="1"/>
</dbReference>
<evidence type="ECO:0000259" key="5">
    <source>
        <dbReference type="PROSITE" id="PS01180"/>
    </source>
</evidence>
<comment type="caution">
    <text evidence="3">Lacks conserved residue(s) required for the propagation of feature annotation.</text>
</comment>
<reference evidence="7" key="1">
    <citation type="submission" date="2024-02" db="UniProtKB">
        <authorList>
            <consortium name="WormBaseParasite"/>
        </authorList>
    </citation>
    <scope>IDENTIFICATION</scope>
</reference>
<dbReference type="PROSITE" id="PS01186">
    <property type="entry name" value="EGF_2"/>
    <property type="match status" value="1"/>
</dbReference>
<dbReference type="PANTHER" id="PTHR24251:SF30">
    <property type="entry name" value="MEMBRANE FRIZZLED-RELATED PROTEIN"/>
    <property type="match status" value="1"/>
</dbReference>
<organism evidence="6 7">
    <name type="scientific">Mesorhabditis belari</name>
    <dbReference type="NCBI Taxonomy" id="2138241"/>
    <lineage>
        <taxon>Eukaryota</taxon>
        <taxon>Metazoa</taxon>
        <taxon>Ecdysozoa</taxon>
        <taxon>Nematoda</taxon>
        <taxon>Chromadorea</taxon>
        <taxon>Rhabditida</taxon>
        <taxon>Rhabditina</taxon>
        <taxon>Rhabditomorpha</taxon>
        <taxon>Rhabditoidea</taxon>
        <taxon>Rhabditidae</taxon>
        <taxon>Mesorhabditinae</taxon>
        <taxon>Mesorhabditis</taxon>
    </lineage>
</organism>
<evidence type="ECO:0000256" key="3">
    <source>
        <dbReference type="PROSITE-ProRule" id="PRU00059"/>
    </source>
</evidence>
<evidence type="ECO:0000256" key="4">
    <source>
        <dbReference type="SAM" id="SignalP"/>
    </source>
</evidence>
<dbReference type="SMART" id="SM00042">
    <property type="entry name" value="CUB"/>
    <property type="match status" value="1"/>
</dbReference>
<keyword evidence="4" id="KW-0732">Signal</keyword>
<dbReference type="PANTHER" id="PTHR24251">
    <property type="entry name" value="OVOCHYMASE-RELATED"/>
    <property type="match status" value="1"/>
</dbReference>
<dbReference type="AlphaFoldDB" id="A0AAF3EB48"/>
<dbReference type="InterPro" id="IPR035914">
    <property type="entry name" value="Sperma_CUB_dom_sf"/>
</dbReference>
<feature type="chain" id="PRO_5041927707" evidence="4">
    <location>
        <begin position="17"/>
        <end position="312"/>
    </location>
</feature>
<feature type="signal peptide" evidence="4">
    <location>
        <begin position="1"/>
        <end position="16"/>
    </location>
</feature>
<name>A0AAF3EB48_9BILA</name>
<proteinExistence type="predicted"/>
<dbReference type="InterPro" id="IPR000742">
    <property type="entry name" value="EGF"/>
</dbReference>
<dbReference type="Proteomes" id="UP000887575">
    <property type="component" value="Unassembled WGS sequence"/>
</dbReference>
<dbReference type="Gene3D" id="2.10.25.10">
    <property type="entry name" value="Laminin"/>
    <property type="match status" value="1"/>
</dbReference>
<dbReference type="Gene3D" id="2.60.120.290">
    <property type="entry name" value="Spermadhesin, CUB domain"/>
    <property type="match status" value="1"/>
</dbReference>
<protein>
    <submittedName>
        <fullName evidence="7">CUB domain-containing protein</fullName>
    </submittedName>
</protein>